<dbReference type="Proteomes" id="UP001268610">
    <property type="component" value="Unassembled WGS sequence"/>
</dbReference>
<name>A0AAJ2GZW2_9HYPH</name>
<reference evidence="1" key="1">
    <citation type="submission" date="2023-04" db="EMBL/GenBank/DDBJ databases">
        <title>Genomic characterization of faba bean (Vicia faba) microsymbionts in Mexican soils.</title>
        <authorList>
            <person name="Rivera Orduna F.N."/>
            <person name="Guevara-Luna J."/>
            <person name="Yan J."/>
            <person name="Arroyo-Herrera I."/>
            <person name="Li Y."/>
            <person name="Vasquez-Murrieta M.S."/>
            <person name="Wang E.T."/>
        </authorList>
    </citation>
    <scope>NUCLEOTIDE SEQUENCE</scope>
    <source>
        <strain evidence="1">CH26</strain>
    </source>
</reference>
<dbReference type="EMBL" id="JAVLSF010001430">
    <property type="protein sequence ID" value="MDR9778972.1"/>
    <property type="molecule type" value="Genomic_DNA"/>
</dbReference>
<dbReference type="GO" id="GO:0016788">
    <property type="term" value="F:hydrolase activity, acting on ester bonds"/>
    <property type="evidence" value="ECO:0007669"/>
    <property type="project" value="UniProtKB-ARBA"/>
</dbReference>
<dbReference type="SUPFAM" id="SSF52266">
    <property type="entry name" value="SGNH hydrolase"/>
    <property type="match status" value="1"/>
</dbReference>
<sequence length="105" mass="11900">HTTQQVIAHINGIKAQAFDVVITSVGVNDVTKLMSENKWIALQEQLIAQIKQQFEPKLLLMTSVPPMQHFSGLPQPLRWHLGLYAKHMNDRLAKLLKGHSNVKQI</sequence>
<dbReference type="RefSeq" id="WP_310866909.1">
    <property type="nucleotide sequence ID" value="NZ_JAVLSF010001430.1"/>
</dbReference>
<comment type="caution">
    <text evidence="1">The sequence shown here is derived from an EMBL/GenBank/DDBJ whole genome shotgun (WGS) entry which is preliminary data.</text>
</comment>
<dbReference type="AlphaFoldDB" id="A0AAJ2GZW2"/>
<dbReference type="InterPro" id="IPR036514">
    <property type="entry name" value="SGNH_hydro_sf"/>
</dbReference>
<organism evidence="1 2">
    <name type="scientific">Rhizobium hidalgonense</name>
    <dbReference type="NCBI Taxonomy" id="1538159"/>
    <lineage>
        <taxon>Bacteria</taxon>
        <taxon>Pseudomonadati</taxon>
        <taxon>Pseudomonadota</taxon>
        <taxon>Alphaproteobacteria</taxon>
        <taxon>Hyphomicrobiales</taxon>
        <taxon>Rhizobiaceae</taxon>
        <taxon>Rhizobium/Agrobacterium group</taxon>
        <taxon>Rhizobium</taxon>
    </lineage>
</organism>
<proteinExistence type="predicted"/>
<accession>A0AAJ2GZW2</accession>
<gene>
    <name evidence="1" type="ORF">RJJ65_41215</name>
</gene>
<evidence type="ECO:0008006" key="3">
    <source>
        <dbReference type="Google" id="ProtNLM"/>
    </source>
</evidence>
<dbReference type="Gene3D" id="3.40.50.1110">
    <property type="entry name" value="SGNH hydrolase"/>
    <property type="match status" value="1"/>
</dbReference>
<feature type="non-terminal residue" evidence="1">
    <location>
        <position position="1"/>
    </location>
</feature>
<protein>
    <recommendedName>
        <fullName evidence="3">Lipase</fullName>
    </recommendedName>
</protein>
<evidence type="ECO:0000313" key="1">
    <source>
        <dbReference type="EMBL" id="MDR9778972.1"/>
    </source>
</evidence>
<evidence type="ECO:0000313" key="2">
    <source>
        <dbReference type="Proteomes" id="UP001268610"/>
    </source>
</evidence>
<feature type="non-terminal residue" evidence="1">
    <location>
        <position position="105"/>
    </location>
</feature>